<reference evidence="2 3" key="1">
    <citation type="submission" date="2019-07" db="EMBL/GenBank/DDBJ databases">
        <title>Ln-dependent methylotrophs.</title>
        <authorList>
            <person name="Tani A."/>
        </authorList>
    </citation>
    <scope>NUCLEOTIDE SEQUENCE [LARGE SCALE GENOMIC DNA]</scope>
    <source>
        <strain evidence="2 3">SM12</strain>
    </source>
</reference>
<dbReference type="Proteomes" id="UP000316801">
    <property type="component" value="Unassembled WGS sequence"/>
</dbReference>
<evidence type="ECO:0000313" key="2">
    <source>
        <dbReference type="EMBL" id="TRL34903.1"/>
    </source>
</evidence>
<evidence type="ECO:0000313" key="3">
    <source>
        <dbReference type="Proteomes" id="UP000316801"/>
    </source>
</evidence>
<dbReference type="PROSITE" id="PS51257">
    <property type="entry name" value="PROKAR_LIPOPROTEIN"/>
    <property type="match status" value="1"/>
</dbReference>
<name>A0A549SZ54_9HYPH</name>
<comment type="caution">
    <text evidence="2">The sequence shown here is derived from an EMBL/GenBank/DDBJ whole genome shotgun (WGS) entry which is preliminary data.</text>
</comment>
<accession>A0A549SZ54</accession>
<sequence>MSRIIPLTIAAFASCLVLVPAHAAPSTSKGSISVAQVSQMLKEAPTNRMAQQVLTAYLGGVGEAAGIMVDLGGAPCKRPFTLTAEDVRRTMDTAPAGTPASEVAATPLLVRDMLARAGCHSQ</sequence>
<proteinExistence type="predicted"/>
<feature type="signal peptide" evidence="1">
    <location>
        <begin position="1"/>
        <end position="23"/>
    </location>
</feature>
<feature type="chain" id="PRO_5022068160" evidence="1">
    <location>
        <begin position="24"/>
        <end position="122"/>
    </location>
</feature>
<keyword evidence="3" id="KW-1185">Reference proteome</keyword>
<protein>
    <submittedName>
        <fullName evidence="2">Chlorophyllide reductase</fullName>
    </submittedName>
</protein>
<organism evidence="2 3">
    <name type="scientific">Rhizobium straminoryzae</name>
    <dbReference type="NCBI Taxonomy" id="1387186"/>
    <lineage>
        <taxon>Bacteria</taxon>
        <taxon>Pseudomonadati</taxon>
        <taxon>Pseudomonadota</taxon>
        <taxon>Alphaproteobacteria</taxon>
        <taxon>Hyphomicrobiales</taxon>
        <taxon>Rhizobiaceae</taxon>
        <taxon>Rhizobium/Agrobacterium group</taxon>
        <taxon>Rhizobium</taxon>
    </lineage>
</organism>
<dbReference type="RefSeq" id="WP_143127281.1">
    <property type="nucleotide sequence ID" value="NZ_VJMG01000072.1"/>
</dbReference>
<dbReference type="AlphaFoldDB" id="A0A549SZ54"/>
<evidence type="ECO:0000256" key="1">
    <source>
        <dbReference type="SAM" id="SignalP"/>
    </source>
</evidence>
<keyword evidence="1" id="KW-0732">Signal</keyword>
<gene>
    <name evidence="2" type="ORF">FNA46_21580</name>
</gene>
<dbReference type="EMBL" id="VJMG01000072">
    <property type="protein sequence ID" value="TRL34903.1"/>
    <property type="molecule type" value="Genomic_DNA"/>
</dbReference>